<dbReference type="PANTHER" id="PTHR43818">
    <property type="entry name" value="BCDNA.GH03377"/>
    <property type="match status" value="1"/>
</dbReference>
<accession>A0ABN2J6C3</accession>
<proteinExistence type="predicted"/>
<keyword evidence="1" id="KW-0560">Oxidoreductase</keyword>
<feature type="domain" description="GFO/IDH/MocA-like oxidoreductase" evidence="3">
    <location>
        <begin position="122"/>
        <end position="252"/>
    </location>
</feature>
<dbReference type="InterPro" id="IPR050463">
    <property type="entry name" value="Gfo/Idh/MocA_oxidrdct_glycsds"/>
</dbReference>
<dbReference type="InterPro" id="IPR036291">
    <property type="entry name" value="NAD(P)-bd_dom_sf"/>
</dbReference>
<dbReference type="PANTHER" id="PTHR43818:SF11">
    <property type="entry name" value="BCDNA.GH03377"/>
    <property type="match status" value="1"/>
</dbReference>
<sequence>MTTRIAVAGVHGHGATHVRNASLYGDLVAIADPRPPDDIDVPVYPSLDELLAATEVDVVIISTPIQTHVPLAELAMRSGADVLLEKPPTASLAEFEYLSKVIEETGRVCQVGFQAQASAATLQLAQLMADGGLGEIRGISATGKWLRKAGYFDRAAWAGRRTLNGVSVVDGAVTNPLAHSTAAALLLDGSTGVDDILSVETDLYRANDIESDDTSTVRITTTRGTSILIAVTLCAAEHVDPAVIVHGSRGRAVLHYTTDTLELPDGVQTLGRADLLQNLIEHRADPAVPLYCSFAATGGFTRVVEAIRLADEPAVIPDANVVWEGEGAERHPIVRDVEQWIDRASDELALFKELGVPWAV</sequence>
<evidence type="ECO:0000256" key="1">
    <source>
        <dbReference type="ARBA" id="ARBA00023002"/>
    </source>
</evidence>
<dbReference type="Gene3D" id="3.30.360.10">
    <property type="entry name" value="Dihydrodipicolinate Reductase, domain 2"/>
    <property type="match status" value="1"/>
</dbReference>
<evidence type="ECO:0000259" key="3">
    <source>
        <dbReference type="Pfam" id="PF22725"/>
    </source>
</evidence>
<dbReference type="InterPro" id="IPR055170">
    <property type="entry name" value="GFO_IDH_MocA-like_dom"/>
</dbReference>
<dbReference type="Proteomes" id="UP001500280">
    <property type="component" value="Unassembled WGS sequence"/>
</dbReference>
<evidence type="ECO:0000313" key="4">
    <source>
        <dbReference type="EMBL" id="GAA1718901.1"/>
    </source>
</evidence>
<dbReference type="RefSeq" id="WP_344164786.1">
    <property type="nucleotide sequence ID" value="NZ_BAAANF010000030.1"/>
</dbReference>
<dbReference type="EMBL" id="BAAANF010000030">
    <property type="protein sequence ID" value="GAA1718901.1"/>
    <property type="molecule type" value="Genomic_DNA"/>
</dbReference>
<dbReference type="InterPro" id="IPR000683">
    <property type="entry name" value="Gfo/Idh/MocA-like_OxRdtase_N"/>
</dbReference>
<organism evidence="4 5">
    <name type="scientific">Kribbella yunnanensis</name>
    <dbReference type="NCBI Taxonomy" id="190194"/>
    <lineage>
        <taxon>Bacteria</taxon>
        <taxon>Bacillati</taxon>
        <taxon>Actinomycetota</taxon>
        <taxon>Actinomycetes</taxon>
        <taxon>Propionibacteriales</taxon>
        <taxon>Kribbellaceae</taxon>
        <taxon>Kribbella</taxon>
    </lineage>
</organism>
<evidence type="ECO:0000313" key="5">
    <source>
        <dbReference type="Proteomes" id="UP001500280"/>
    </source>
</evidence>
<gene>
    <name evidence="4" type="ORF">GCM10009745_79770</name>
</gene>
<reference evidence="4 5" key="1">
    <citation type="journal article" date="2019" name="Int. J. Syst. Evol. Microbiol.">
        <title>The Global Catalogue of Microorganisms (GCM) 10K type strain sequencing project: providing services to taxonomists for standard genome sequencing and annotation.</title>
        <authorList>
            <consortium name="The Broad Institute Genomics Platform"/>
            <consortium name="The Broad Institute Genome Sequencing Center for Infectious Disease"/>
            <person name="Wu L."/>
            <person name="Ma J."/>
        </authorList>
    </citation>
    <scope>NUCLEOTIDE SEQUENCE [LARGE SCALE GENOMIC DNA]</scope>
    <source>
        <strain evidence="4 5">JCM 14307</strain>
    </source>
</reference>
<dbReference type="Pfam" id="PF22725">
    <property type="entry name" value="GFO_IDH_MocA_C3"/>
    <property type="match status" value="1"/>
</dbReference>
<keyword evidence="5" id="KW-1185">Reference proteome</keyword>
<dbReference type="Gene3D" id="3.40.50.720">
    <property type="entry name" value="NAD(P)-binding Rossmann-like Domain"/>
    <property type="match status" value="1"/>
</dbReference>
<evidence type="ECO:0000259" key="2">
    <source>
        <dbReference type="Pfam" id="PF01408"/>
    </source>
</evidence>
<comment type="caution">
    <text evidence="4">The sequence shown here is derived from an EMBL/GenBank/DDBJ whole genome shotgun (WGS) entry which is preliminary data.</text>
</comment>
<dbReference type="SUPFAM" id="SSF51735">
    <property type="entry name" value="NAD(P)-binding Rossmann-fold domains"/>
    <property type="match status" value="1"/>
</dbReference>
<feature type="domain" description="Gfo/Idh/MocA-like oxidoreductase N-terminal" evidence="2">
    <location>
        <begin position="4"/>
        <end position="113"/>
    </location>
</feature>
<protein>
    <submittedName>
        <fullName evidence="4">Gfo/Idh/MocA family oxidoreductase</fullName>
    </submittedName>
</protein>
<dbReference type="Pfam" id="PF01408">
    <property type="entry name" value="GFO_IDH_MocA"/>
    <property type="match status" value="1"/>
</dbReference>
<name>A0ABN2J6C3_9ACTN</name>
<dbReference type="SUPFAM" id="SSF55347">
    <property type="entry name" value="Glyceraldehyde-3-phosphate dehydrogenase-like, C-terminal domain"/>
    <property type="match status" value="1"/>
</dbReference>